<name>A0A127Q6T1_9BURK</name>
<accession>A0A127Q6T1</accession>
<gene>
    <name evidence="3" type="primary">int4</name>
    <name evidence="3" type="ORF">CPter91_3011</name>
</gene>
<dbReference type="Gene3D" id="1.10.443.10">
    <property type="entry name" value="Intergrase catalytic core"/>
    <property type="match status" value="1"/>
</dbReference>
<feature type="region of interest" description="Disordered" evidence="2">
    <location>
        <begin position="17"/>
        <end position="47"/>
    </location>
</feature>
<dbReference type="AlphaFoldDB" id="A0A127Q6T1"/>
<dbReference type="Proteomes" id="UP000074561">
    <property type="component" value="Chromosome"/>
</dbReference>
<protein>
    <submittedName>
        <fullName evidence="3">Phage integrase family site-specific recombinase</fullName>
    </submittedName>
</protein>
<reference evidence="3 4" key="1">
    <citation type="submission" date="2015-11" db="EMBL/GenBank/DDBJ databases">
        <title>Exploring the genomic traits of fungus-feeding bacterial genus Collimonas.</title>
        <authorList>
            <person name="Song C."/>
            <person name="Schmidt R."/>
            <person name="de Jager V."/>
            <person name="Krzyzanowska D."/>
            <person name="Jongedijk E."/>
            <person name="Cankar K."/>
            <person name="Beekwilder J."/>
            <person name="van Veen A."/>
            <person name="de Boer W."/>
            <person name="van Veen J.A."/>
            <person name="Garbeva P."/>
        </authorList>
    </citation>
    <scope>NUCLEOTIDE SEQUENCE [LARGE SCALE GENOMIC DNA]</scope>
    <source>
        <strain evidence="3 4">Ter91</strain>
    </source>
</reference>
<dbReference type="EMBL" id="CP013234">
    <property type="protein sequence ID" value="AMP05352.1"/>
    <property type="molecule type" value="Genomic_DNA"/>
</dbReference>
<feature type="compositionally biased region" description="Polar residues" evidence="2">
    <location>
        <begin position="35"/>
        <end position="46"/>
    </location>
</feature>
<dbReference type="KEGG" id="cpra:CPter91_3011"/>
<keyword evidence="1" id="KW-0233">DNA recombination</keyword>
<sequence>MANPDRTKEIKSFQFRDLRAKAGTDKEETGGMSEAQAQLGHTTPTMTAHYVRHRLGKLVKPTK</sequence>
<feature type="compositionally biased region" description="Basic and acidic residues" evidence="2">
    <location>
        <begin position="17"/>
        <end position="29"/>
    </location>
</feature>
<evidence type="ECO:0000313" key="4">
    <source>
        <dbReference type="Proteomes" id="UP000074561"/>
    </source>
</evidence>
<dbReference type="GO" id="GO:0003677">
    <property type="term" value="F:DNA binding"/>
    <property type="evidence" value="ECO:0007669"/>
    <property type="project" value="InterPro"/>
</dbReference>
<evidence type="ECO:0000313" key="3">
    <source>
        <dbReference type="EMBL" id="AMP05352.1"/>
    </source>
</evidence>
<dbReference type="InterPro" id="IPR011010">
    <property type="entry name" value="DNA_brk_join_enz"/>
</dbReference>
<dbReference type="PATRIC" id="fig|279113.9.peg.2976"/>
<organism evidence="3 4">
    <name type="scientific">Collimonas pratensis</name>
    <dbReference type="NCBI Taxonomy" id="279113"/>
    <lineage>
        <taxon>Bacteria</taxon>
        <taxon>Pseudomonadati</taxon>
        <taxon>Pseudomonadota</taxon>
        <taxon>Betaproteobacteria</taxon>
        <taxon>Burkholderiales</taxon>
        <taxon>Oxalobacteraceae</taxon>
        <taxon>Collimonas</taxon>
    </lineage>
</organism>
<dbReference type="SUPFAM" id="SSF56349">
    <property type="entry name" value="DNA breaking-rejoining enzymes"/>
    <property type="match status" value="1"/>
</dbReference>
<evidence type="ECO:0000256" key="1">
    <source>
        <dbReference type="ARBA" id="ARBA00023172"/>
    </source>
</evidence>
<dbReference type="GO" id="GO:0015074">
    <property type="term" value="P:DNA integration"/>
    <property type="evidence" value="ECO:0007669"/>
    <property type="project" value="InterPro"/>
</dbReference>
<proteinExistence type="predicted"/>
<dbReference type="GO" id="GO:0006310">
    <property type="term" value="P:DNA recombination"/>
    <property type="evidence" value="ECO:0007669"/>
    <property type="project" value="UniProtKB-KW"/>
</dbReference>
<evidence type="ECO:0000256" key="2">
    <source>
        <dbReference type="SAM" id="MobiDB-lite"/>
    </source>
</evidence>
<dbReference type="InterPro" id="IPR013762">
    <property type="entry name" value="Integrase-like_cat_sf"/>
</dbReference>